<name>A0A8J4H3V5_9BACL</name>
<protein>
    <submittedName>
        <fullName evidence="1">Uncharacterized protein</fullName>
    </submittedName>
</protein>
<evidence type="ECO:0000313" key="2">
    <source>
        <dbReference type="Proteomes" id="UP000677918"/>
    </source>
</evidence>
<dbReference type="AlphaFoldDB" id="A0A8J4H3V5"/>
<organism evidence="1 2">
    <name type="scientific">Xylanibacillus composti</name>
    <dbReference type="NCBI Taxonomy" id="1572762"/>
    <lineage>
        <taxon>Bacteria</taxon>
        <taxon>Bacillati</taxon>
        <taxon>Bacillota</taxon>
        <taxon>Bacilli</taxon>
        <taxon>Bacillales</taxon>
        <taxon>Paenibacillaceae</taxon>
        <taxon>Xylanibacillus</taxon>
    </lineage>
</organism>
<keyword evidence="2" id="KW-1185">Reference proteome</keyword>
<dbReference type="EMBL" id="BOVK01000012">
    <property type="protein sequence ID" value="GIQ68058.1"/>
    <property type="molecule type" value="Genomic_DNA"/>
</dbReference>
<dbReference type="RefSeq" id="WP_213410678.1">
    <property type="nucleotide sequence ID" value="NZ_BOVK01000012.1"/>
</dbReference>
<evidence type="ECO:0000313" key="1">
    <source>
        <dbReference type="EMBL" id="GIQ68058.1"/>
    </source>
</evidence>
<accession>A0A8J4H3V5</accession>
<proteinExistence type="predicted"/>
<sequence>MKMQLDAQQMQTLMEKFQANAKHVELSVDEMIETNGGSKWVVTTMAIGEEDMATTLALGEEGEPVYTTMAVGEEDSATTMAIGEE</sequence>
<gene>
    <name evidence="1" type="ORF">XYCOK13_08820</name>
</gene>
<reference evidence="1" key="1">
    <citation type="submission" date="2021-04" db="EMBL/GenBank/DDBJ databases">
        <title>Draft genome sequence of Xylanibacillus composti strain K13.</title>
        <authorList>
            <person name="Uke A."/>
            <person name="Chhe C."/>
            <person name="Baramee S."/>
            <person name="Kosugi A."/>
        </authorList>
    </citation>
    <scope>NUCLEOTIDE SEQUENCE</scope>
    <source>
        <strain evidence="1">K13</strain>
    </source>
</reference>
<comment type="caution">
    <text evidence="1">The sequence shown here is derived from an EMBL/GenBank/DDBJ whole genome shotgun (WGS) entry which is preliminary data.</text>
</comment>
<dbReference type="Proteomes" id="UP000677918">
    <property type="component" value="Unassembled WGS sequence"/>
</dbReference>